<dbReference type="Gene3D" id="1.20.1720.10">
    <property type="entry name" value="Multidrug resistance protein D"/>
    <property type="match status" value="1"/>
</dbReference>
<accession>G2QPB5</accession>
<evidence type="ECO:0000256" key="5">
    <source>
        <dbReference type="SAM" id="Phobius"/>
    </source>
</evidence>
<evidence type="ECO:0000313" key="8">
    <source>
        <dbReference type="Proteomes" id="UP000007322"/>
    </source>
</evidence>
<dbReference type="InterPro" id="IPR020846">
    <property type="entry name" value="MFS_dom"/>
</dbReference>
<dbReference type="EMBL" id="CP003008">
    <property type="protein sequence ID" value="AEO61428.1"/>
    <property type="molecule type" value="Genomic_DNA"/>
</dbReference>
<comment type="subcellular location">
    <subcellularLocation>
        <location evidence="1">Membrane</location>
        <topology evidence="1">Multi-pass membrane protein</topology>
    </subcellularLocation>
</comment>
<dbReference type="InParanoid" id="G2QPB5"/>
<dbReference type="GO" id="GO:0022857">
    <property type="term" value="F:transmembrane transporter activity"/>
    <property type="evidence" value="ECO:0007669"/>
    <property type="project" value="InterPro"/>
</dbReference>
<dbReference type="GO" id="GO:0005886">
    <property type="term" value="C:plasma membrane"/>
    <property type="evidence" value="ECO:0007669"/>
    <property type="project" value="TreeGrafter"/>
</dbReference>
<evidence type="ECO:0000256" key="2">
    <source>
        <dbReference type="ARBA" id="ARBA00022692"/>
    </source>
</evidence>
<evidence type="ECO:0000259" key="6">
    <source>
        <dbReference type="PROSITE" id="PS50850"/>
    </source>
</evidence>
<feature type="transmembrane region" description="Helical" evidence="5">
    <location>
        <begin position="36"/>
        <end position="59"/>
    </location>
</feature>
<evidence type="ECO:0000256" key="4">
    <source>
        <dbReference type="ARBA" id="ARBA00023136"/>
    </source>
</evidence>
<feature type="domain" description="Major facilitator superfamily (MFS) profile" evidence="6">
    <location>
        <begin position="1"/>
        <end position="112"/>
    </location>
</feature>
<dbReference type="SUPFAM" id="SSF103473">
    <property type="entry name" value="MFS general substrate transporter"/>
    <property type="match status" value="1"/>
</dbReference>
<evidence type="ECO:0000256" key="1">
    <source>
        <dbReference type="ARBA" id="ARBA00004141"/>
    </source>
</evidence>
<sequence>MAEFGSGPEVAALGVSLFVLGFAIGPALWAPLSELYVRKILFVITHGVVVAFVAATAGCNSTASLLVFRSLAGTFGASTMTNSGGVVADLFPLLRVPPTIEGAFATKVWLGL</sequence>
<keyword evidence="8" id="KW-1185">Reference proteome</keyword>
<dbReference type="OrthoDB" id="446368at2759"/>
<keyword evidence="3 5" id="KW-1133">Transmembrane helix</keyword>
<protein>
    <recommendedName>
        <fullName evidence="6">Major facilitator superfamily (MFS) profile domain-containing protein</fullName>
    </recommendedName>
</protein>
<dbReference type="PROSITE" id="PS50850">
    <property type="entry name" value="MFS"/>
    <property type="match status" value="1"/>
</dbReference>
<dbReference type="AlphaFoldDB" id="G2QPB5"/>
<keyword evidence="4 5" id="KW-0472">Membrane</keyword>
<organism evidence="7 8">
    <name type="scientific">Thermothelomyces thermophilus (strain ATCC 42464 / BCRC 31852 / DSM 1799)</name>
    <name type="common">Sporotrichum thermophile</name>
    <dbReference type="NCBI Taxonomy" id="573729"/>
    <lineage>
        <taxon>Eukaryota</taxon>
        <taxon>Fungi</taxon>
        <taxon>Dikarya</taxon>
        <taxon>Ascomycota</taxon>
        <taxon>Pezizomycotina</taxon>
        <taxon>Sordariomycetes</taxon>
        <taxon>Sordariomycetidae</taxon>
        <taxon>Sordariales</taxon>
        <taxon>Chaetomiaceae</taxon>
        <taxon>Thermothelomyces</taxon>
    </lineage>
</organism>
<dbReference type="KEGG" id="mtm:MYCTH_2311571"/>
<keyword evidence="2 5" id="KW-0812">Transmembrane</keyword>
<dbReference type="HOGENOM" id="CLU_2147597_0_0_1"/>
<dbReference type="Pfam" id="PF07690">
    <property type="entry name" value="MFS_1"/>
    <property type="match status" value="1"/>
</dbReference>
<dbReference type="eggNOG" id="KOG0255">
    <property type="taxonomic scope" value="Eukaryota"/>
</dbReference>
<gene>
    <name evidence="7" type="ORF">MYCTH_2311571</name>
</gene>
<evidence type="ECO:0000313" key="7">
    <source>
        <dbReference type="EMBL" id="AEO61428.1"/>
    </source>
</evidence>
<dbReference type="Proteomes" id="UP000007322">
    <property type="component" value="Chromosome 7"/>
</dbReference>
<feature type="transmembrane region" description="Helical" evidence="5">
    <location>
        <begin position="12"/>
        <end position="30"/>
    </location>
</feature>
<name>G2QPB5_THET4</name>
<dbReference type="GeneID" id="11506802"/>
<reference evidence="7 8" key="1">
    <citation type="journal article" date="2011" name="Nat. Biotechnol.">
        <title>Comparative genomic analysis of the thermophilic biomass-degrading fungi Myceliophthora thermophila and Thielavia terrestris.</title>
        <authorList>
            <person name="Berka R.M."/>
            <person name="Grigoriev I.V."/>
            <person name="Otillar R."/>
            <person name="Salamov A."/>
            <person name="Grimwood J."/>
            <person name="Reid I."/>
            <person name="Ishmael N."/>
            <person name="John T."/>
            <person name="Darmond C."/>
            <person name="Moisan M.-C."/>
            <person name="Henrissat B."/>
            <person name="Coutinho P.M."/>
            <person name="Lombard V."/>
            <person name="Natvig D.O."/>
            <person name="Lindquist E."/>
            <person name="Schmutz J."/>
            <person name="Lucas S."/>
            <person name="Harris P."/>
            <person name="Powlowski J."/>
            <person name="Bellemare A."/>
            <person name="Taylor D."/>
            <person name="Butler G."/>
            <person name="de Vries R.P."/>
            <person name="Allijn I.E."/>
            <person name="van den Brink J."/>
            <person name="Ushinsky S."/>
            <person name="Storms R."/>
            <person name="Powell A.J."/>
            <person name="Paulsen I.T."/>
            <person name="Elbourne L.D.H."/>
            <person name="Baker S.E."/>
            <person name="Magnuson J."/>
            <person name="LaBoissiere S."/>
            <person name="Clutterbuck A.J."/>
            <person name="Martinez D."/>
            <person name="Wogulis M."/>
            <person name="de Leon A.L."/>
            <person name="Rey M.W."/>
            <person name="Tsang A."/>
        </authorList>
    </citation>
    <scope>NUCLEOTIDE SEQUENCE [LARGE SCALE GENOMIC DNA]</scope>
    <source>
        <strain evidence="8">ATCC 42464 / BCRC 31852 / DSM 1799</strain>
    </source>
</reference>
<proteinExistence type="predicted"/>
<dbReference type="InterPro" id="IPR036259">
    <property type="entry name" value="MFS_trans_sf"/>
</dbReference>
<dbReference type="PANTHER" id="PTHR23502:SF158">
    <property type="entry name" value="MULTIDRUG TRANSPORTER, PUTATIVE (AFU_ORTHOLOGUE AFUA_3G01890)-RELATED"/>
    <property type="match status" value="1"/>
</dbReference>
<dbReference type="VEuPathDB" id="FungiDB:MYCTH_2311571"/>
<dbReference type="RefSeq" id="XP_003666673.1">
    <property type="nucleotide sequence ID" value="XM_003666625.1"/>
</dbReference>
<evidence type="ECO:0000256" key="3">
    <source>
        <dbReference type="ARBA" id="ARBA00022989"/>
    </source>
</evidence>
<dbReference type="OMA" id="FVTTHAC"/>
<dbReference type="PANTHER" id="PTHR23502">
    <property type="entry name" value="MAJOR FACILITATOR SUPERFAMILY"/>
    <property type="match status" value="1"/>
</dbReference>
<dbReference type="InterPro" id="IPR011701">
    <property type="entry name" value="MFS"/>
</dbReference>